<organism evidence="8 9">
    <name type="scientific">Marininema mesophilum</name>
    <dbReference type="NCBI Taxonomy" id="1048340"/>
    <lineage>
        <taxon>Bacteria</taxon>
        <taxon>Bacillati</taxon>
        <taxon>Bacillota</taxon>
        <taxon>Bacilli</taxon>
        <taxon>Bacillales</taxon>
        <taxon>Thermoactinomycetaceae</taxon>
        <taxon>Marininema</taxon>
    </lineage>
</organism>
<dbReference type="Proteomes" id="UP000198534">
    <property type="component" value="Unassembled WGS sequence"/>
</dbReference>
<keyword evidence="8" id="KW-0413">Isomerase</keyword>
<dbReference type="OrthoDB" id="117402at2"/>
<dbReference type="GO" id="GO:0016853">
    <property type="term" value="F:isomerase activity"/>
    <property type="evidence" value="ECO:0007669"/>
    <property type="project" value="UniProtKB-KW"/>
</dbReference>
<dbReference type="SUPFAM" id="SSF52833">
    <property type="entry name" value="Thioredoxin-like"/>
    <property type="match status" value="1"/>
</dbReference>
<sequence>MGKGKNNKNSKKKVAQKREQERSRRIRDLTLITVIVLALGAGILSLVLSSSSSSDADTNRVAASAFRYDKQPVEGNPKAKVKIAELGDYKCPVCKRFKQEIYPQLKKDFLDTDKASLYFINNQFIGEDSVTAGIAGEAVYAQDKDKFWKFYNAIYDNQGDESQTWATPEYMVEMTKENVPGLDYKRLAKDIKERKYEDEVQADKEIADKAKVTGAPALFINGKPVDIKVIFDYPKLKKMIEKEGKRVQ</sequence>
<evidence type="ECO:0000256" key="4">
    <source>
        <dbReference type="ARBA" id="ARBA00023157"/>
    </source>
</evidence>
<dbReference type="STRING" id="1048340.SAMN05444487_10958"/>
<keyword evidence="2" id="KW-0732">Signal</keyword>
<dbReference type="InterPro" id="IPR012336">
    <property type="entry name" value="Thioredoxin-like_fold"/>
</dbReference>
<gene>
    <name evidence="8" type="ORF">SAMN05444487_10958</name>
</gene>
<proteinExistence type="inferred from homology"/>
<feature type="compositionally biased region" description="Basic residues" evidence="6">
    <location>
        <begin position="1"/>
        <end position="15"/>
    </location>
</feature>
<dbReference type="Pfam" id="PF13462">
    <property type="entry name" value="Thioredoxin_4"/>
    <property type="match status" value="1"/>
</dbReference>
<dbReference type="GO" id="GO:0016491">
    <property type="term" value="F:oxidoreductase activity"/>
    <property type="evidence" value="ECO:0007669"/>
    <property type="project" value="UniProtKB-KW"/>
</dbReference>
<dbReference type="InterPro" id="IPR036249">
    <property type="entry name" value="Thioredoxin-like_sf"/>
</dbReference>
<comment type="similarity">
    <text evidence="1">Belongs to the thioredoxin family. DsbA subfamily.</text>
</comment>
<feature type="domain" description="Thioredoxin-like fold" evidence="7">
    <location>
        <begin position="70"/>
        <end position="229"/>
    </location>
</feature>
<dbReference type="RefSeq" id="WP_091740037.1">
    <property type="nucleotide sequence ID" value="NZ_FNNQ01000009.1"/>
</dbReference>
<evidence type="ECO:0000256" key="1">
    <source>
        <dbReference type="ARBA" id="ARBA00005791"/>
    </source>
</evidence>
<feature type="region of interest" description="Disordered" evidence="6">
    <location>
        <begin position="1"/>
        <end position="21"/>
    </location>
</feature>
<accession>A0A1H2YFH1</accession>
<evidence type="ECO:0000259" key="7">
    <source>
        <dbReference type="Pfam" id="PF13462"/>
    </source>
</evidence>
<dbReference type="PANTHER" id="PTHR13887">
    <property type="entry name" value="GLUTATHIONE S-TRANSFERASE KAPPA"/>
    <property type="match status" value="1"/>
</dbReference>
<reference evidence="8 9" key="1">
    <citation type="submission" date="2016-10" db="EMBL/GenBank/DDBJ databases">
        <authorList>
            <person name="de Groot N.N."/>
        </authorList>
    </citation>
    <scope>NUCLEOTIDE SEQUENCE [LARGE SCALE GENOMIC DNA]</scope>
    <source>
        <strain evidence="8 9">DSM 45610</strain>
    </source>
</reference>
<keyword evidence="3" id="KW-0560">Oxidoreductase</keyword>
<evidence type="ECO:0000313" key="8">
    <source>
        <dbReference type="EMBL" id="SDX03943.1"/>
    </source>
</evidence>
<evidence type="ECO:0000256" key="2">
    <source>
        <dbReference type="ARBA" id="ARBA00022729"/>
    </source>
</evidence>
<dbReference type="PANTHER" id="PTHR13887:SF14">
    <property type="entry name" value="DISULFIDE BOND FORMATION PROTEIN D"/>
    <property type="match status" value="1"/>
</dbReference>
<dbReference type="Gene3D" id="3.40.30.10">
    <property type="entry name" value="Glutaredoxin"/>
    <property type="match status" value="1"/>
</dbReference>
<keyword evidence="5" id="KW-0676">Redox-active center</keyword>
<dbReference type="AlphaFoldDB" id="A0A1H2YFH1"/>
<evidence type="ECO:0000313" key="9">
    <source>
        <dbReference type="Proteomes" id="UP000198534"/>
    </source>
</evidence>
<dbReference type="EMBL" id="FNNQ01000009">
    <property type="protein sequence ID" value="SDX03943.1"/>
    <property type="molecule type" value="Genomic_DNA"/>
</dbReference>
<evidence type="ECO:0000256" key="5">
    <source>
        <dbReference type="ARBA" id="ARBA00023284"/>
    </source>
</evidence>
<evidence type="ECO:0000256" key="3">
    <source>
        <dbReference type="ARBA" id="ARBA00023002"/>
    </source>
</evidence>
<keyword evidence="4" id="KW-1015">Disulfide bond</keyword>
<protein>
    <submittedName>
        <fullName evidence="8">Protein-disulfide isomerase</fullName>
    </submittedName>
</protein>
<keyword evidence="9" id="KW-1185">Reference proteome</keyword>
<name>A0A1H2YFH1_9BACL</name>
<evidence type="ECO:0000256" key="6">
    <source>
        <dbReference type="SAM" id="MobiDB-lite"/>
    </source>
</evidence>